<name>A0A369IZW4_HYPMA</name>
<keyword evidence="3" id="KW-1185">Reference proteome</keyword>
<dbReference type="EMBL" id="LUEZ02000184">
    <property type="protein sequence ID" value="RDB15289.1"/>
    <property type="molecule type" value="Genomic_DNA"/>
</dbReference>
<dbReference type="Proteomes" id="UP000076154">
    <property type="component" value="Unassembled WGS sequence"/>
</dbReference>
<dbReference type="AlphaFoldDB" id="A0A369IZW4"/>
<protein>
    <submittedName>
        <fullName evidence="2">Uncharacterized protein</fullName>
    </submittedName>
</protein>
<dbReference type="InParanoid" id="A0A369IZW4"/>
<evidence type="ECO:0000313" key="3">
    <source>
        <dbReference type="Proteomes" id="UP000076154"/>
    </source>
</evidence>
<evidence type="ECO:0000313" key="2">
    <source>
        <dbReference type="EMBL" id="RDB15289.1"/>
    </source>
</evidence>
<feature type="region of interest" description="Disordered" evidence="1">
    <location>
        <begin position="1"/>
        <end position="27"/>
    </location>
</feature>
<reference evidence="2" key="1">
    <citation type="submission" date="2018-04" db="EMBL/GenBank/DDBJ databases">
        <title>Whole genome sequencing of Hypsizygus marmoreus.</title>
        <authorList>
            <person name="Choi I.-G."/>
            <person name="Min B."/>
            <person name="Kim J.-G."/>
            <person name="Kim S."/>
            <person name="Oh Y.-L."/>
            <person name="Kong W.-S."/>
            <person name="Park H."/>
            <person name="Jeong J."/>
            <person name="Song E.-S."/>
        </authorList>
    </citation>
    <scope>NUCLEOTIDE SEQUENCE [LARGE SCALE GENOMIC DNA]</scope>
    <source>
        <strain evidence="2">51987-8</strain>
    </source>
</reference>
<sequence>MTRPWEGNELPGDQGNRKAEEGREVEDGSCAIASENFVPTARRRNFGHQNDCGSCLRRPAWRNTTILVADYTVPDLVEPRDGNSETAADWEAMTSWEG</sequence>
<feature type="compositionally biased region" description="Basic and acidic residues" evidence="1">
    <location>
        <begin position="15"/>
        <end position="26"/>
    </location>
</feature>
<gene>
    <name evidence="2" type="ORF">Hypma_004693</name>
</gene>
<comment type="caution">
    <text evidence="2">The sequence shown here is derived from an EMBL/GenBank/DDBJ whole genome shotgun (WGS) entry which is preliminary data.</text>
</comment>
<organism evidence="2 3">
    <name type="scientific">Hypsizygus marmoreus</name>
    <name type="common">White beech mushroom</name>
    <name type="synonym">Agaricus marmoreus</name>
    <dbReference type="NCBI Taxonomy" id="39966"/>
    <lineage>
        <taxon>Eukaryota</taxon>
        <taxon>Fungi</taxon>
        <taxon>Dikarya</taxon>
        <taxon>Basidiomycota</taxon>
        <taxon>Agaricomycotina</taxon>
        <taxon>Agaricomycetes</taxon>
        <taxon>Agaricomycetidae</taxon>
        <taxon>Agaricales</taxon>
        <taxon>Tricholomatineae</taxon>
        <taxon>Lyophyllaceae</taxon>
        <taxon>Hypsizygus</taxon>
    </lineage>
</organism>
<evidence type="ECO:0000256" key="1">
    <source>
        <dbReference type="SAM" id="MobiDB-lite"/>
    </source>
</evidence>
<accession>A0A369IZW4</accession>
<proteinExistence type="predicted"/>